<gene>
    <name evidence="2" type="ORF">WN51_13223</name>
</gene>
<protein>
    <submittedName>
        <fullName evidence="2">Uncharacterized protein</fullName>
    </submittedName>
</protein>
<evidence type="ECO:0000256" key="1">
    <source>
        <dbReference type="SAM" id="MobiDB-lite"/>
    </source>
</evidence>
<dbReference type="AlphaFoldDB" id="A0A0M9A3R8"/>
<keyword evidence="3" id="KW-1185">Reference proteome</keyword>
<feature type="compositionally biased region" description="Low complexity" evidence="1">
    <location>
        <begin position="130"/>
        <end position="139"/>
    </location>
</feature>
<organism evidence="2 3">
    <name type="scientific">Melipona quadrifasciata</name>
    <dbReference type="NCBI Taxonomy" id="166423"/>
    <lineage>
        <taxon>Eukaryota</taxon>
        <taxon>Metazoa</taxon>
        <taxon>Ecdysozoa</taxon>
        <taxon>Arthropoda</taxon>
        <taxon>Hexapoda</taxon>
        <taxon>Insecta</taxon>
        <taxon>Pterygota</taxon>
        <taxon>Neoptera</taxon>
        <taxon>Endopterygota</taxon>
        <taxon>Hymenoptera</taxon>
        <taxon>Apocrita</taxon>
        <taxon>Aculeata</taxon>
        <taxon>Apoidea</taxon>
        <taxon>Anthophila</taxon>
        <taxon>Apidae</taxon>
        <taxon>Melipona</taxon>
    </lineage>
</organism>
<evidence type="ECO:0000313" key="2">
    <source>
        <dbReference type="EMBL" id="KOX75353.1"/>
    </source>
</evidence>
<sequence>MEREACKGGIGNWKLRRLHLRLSVMRPDVDNDIVVECASEKETKETENKEDEKDEDKKEQAEGEQQREKEEVMEVMEVMEEEEEEEEVVVVVEEEEIITTPTSQCRRKVDDPMPGDALSPLIALPSLLHRPLQPSSPLQQLPPPPSASPTRLNHPPGTARRKRIVYKNRKYCFFVLRRQHRVLNPPPAEYSLPASLQ</sequence>
<proteinExistence type="predicted"/>
<evidence type="ECO:0000313" key="3">
    <source>
        <dbReference type="Proteomes" id="UP000053105"/>
    </source>
</evidence>
<reference evidence="2 3" key="1">
    <citation type="submission" date="2015-07" db="EMBL/GenBank/DDBJ databases">
        <title>The genome of Melipona quadrifasciata.</title>
        <authorList>
            <person name="Pan H."/>
            <person name="Kapheim K."/>
        </authorList>
    </citation>
    <scope>NUCLEOTIDE SEQUENCE [LARGE SCALE GENOMIC DNA]</scope>
    <source>
        <strain evidence="2">0111107301</strain>
        <tissue evidence="2">Whole body</tissue>
    </source>
</reference>
<accession>A0A0M9A3R8</accession>
<name>A0A0M9A3R8_9HYME</name>
<dbReference type="EMBL" id="KQ435765">
    <property type="protein sequence ID" value="KOX75353.1"/>
    <property type="molecule type" value="Genomic_DNA"/>
</dbReference>
<feature type="region of interest" description="Disordered" evidence="1">
    <location>
        <begin position="37"/>
        <end position="71"/>
    </location>
</feature>
<feature type="region of interest" description="Disordered" evidence="1">
    <location>
        <begin position="130"/>
        <end position="160"/>
    </location>
</feature>
<feature type="compositionally biased region" description="Basic and acidic residues" evidence="1">
    <location>
        <begin position="38"/>
        <end position="71"/>
    </location>
</feature>
<dbReference type="Proteomes" id="UP000053105">
    <property type="component" value="Unassembled WGS sequence"/>
</dbReference>